<proteinExistence type="inferred from homology"/>
<evidence type="ECO:0000313" key="2">
    <source>
        <dbReference type="EMBL" id="KAF9530614.1"/>
    </source>
</evidence>
<dbReference type="InterPro" id="IPR043129">
    <property type="entry name" value="ATPase_NBD"/>
</dbReference>
<gene>
    <name evidence="2" type="ORF">CPB83DRAFT_170238</name>
</gene>
<dbReference type="Proteomes" id="UP000807306">
    <property type="component" value="Unassembled WGS sequence"/>
</dbReference>
<accession>A0A9P6JSC3</accession>
<dbReference type="Gene3D" id="3.90.640.10">
    <property type="entry name" value="Actin, Chain A, domain 4"/>
    <property type="match status" value="1"/>
</dbReference>
<evidence type="ECO:0000313" key="3">
    <source>
        <dbReference type="Proteomes" id="UP000807306"/>
    </source>
</evidence>
<reference evidence="2" key="1">
    <citation type="submission" date="2020-11" db="EMBL/GenBank/DDBJ databases">
        <authorList>
            <consortium name="DOE Joint Genome Institute"/>
            <person name="Ahrendt S."/>
            <person name="Riley R."/>
            <person name="Andreopoulos W."/>
            <person name="Labutti K."/>
            <person name="Pangilinan J."/>
            <person name="Ruiz-Duenas F.J."/>
            <person name="Barrasa J.M."/>
            <person name="Sanchez-Garcia M."/>
            <person name="Camarero S."/>
            <person name="Miyauchi S."/>
            <person name="Serrano A."/>
            <person name="Linde D."/>
            <person name="Babiker R."/>
            <person name="Drula E."/>
            <person name="Ayuso-Fernandez I."/>
            <person name="Pacheco R."/>
            <person name="Padilla G."/>
            <person name="Ferreira P."/>
            <person name="Barriuso J."/>
            <person name="Kellner H."/>
            <person name="Castanera R."/>
            <person name="Alfaro M."/>
            <person name="Ramirez L."/>
            <person name="Pisabarro A.G."/>
            <person name="Kuo A."/>
            <person name="Tritt A."/>
            <person name="Lipzen A."/>
            <person name="He G."/>
            <person name="Yan M."/>
            <person name="Ng V."/>
            <person name="Cullen D."/>
            <person name="Martin F."/>
            <person name="Rosso M.-N."/>
            <person name="Henrissat B."/>
            <person name="Hibbett D."/>
            <person name="Martinez A.T."/>
            <person name="Grigoriev I.V."/>
        </authorList>
    </citation>
    <scope>NUCLEOTIDE SEQUENCE</scope>
    <source>
        <strain evidence="2">CBS 506.95</strain>
    </source>
</reference>
<comment type="caution">
    <text evidence="2">The sequence shown here is derived from an EMBL/GenBank/DDBJ whole genome shotgun (WGS) entry which is preliminary data.</text>
</comment>
<dbReference type="Pfam" id="PF00022">
    <property type="entry name" value="Actin"/>
    <property type="match status" value="2"/>
</dbReference>
<evidence type="ECO:0000256" key="1">
    <source>
        <dbReference type="RuleBase" id="RU000487"/>
    </source>
</evidence>
<dbReference type="SUPFAM" id="SSF53067">
    <property type="entry name" value="Actin-like ATPase domain"/>
    <property type="match status" value="2"/>
</dbReference>
<protein>
    <submittedName>
        <fullName evidence="2">Actin family</fullName>
    </submittedName>
</protein>
<dbReference type="FunFam" id="3.30.420.40:FF:000050">
    <property type="entry name" value="Actin, alpha skeletal muscle"/>
    <property type="match status" value="1"/>
</dbReference>
<sequence length="342" mass="38264">MCCSSVVGEIVDTRPMIVPLHPGYSFAGSEAIRRCVNLDLEITYPIQRGLITDWNKMERLWQHAFHNELRAVPEEHPILLADTPLNPSAVREKTTEIMFEIFNAPALYLANQAMLVLYSSGRSTGVVLDSGDGITYSASLYEGHILPHSVQRLELAGRDLTNRFREFLISKGYMAQKDLVFDTAEDLKHNWGFITLGLDRESTEIKYKLPDGQLLALGNERSAIPEALFQPHLIGVEGKGMHELVFDSVRRVDPDLRRDLYGNIILAGGSTMFPATAARIVNGIANLAPSSMKVKVVAPPERKHSCWIGGSILASMDTFRNIRCSKQEYHEAGSQIIHRKFF</sequence>
<dbReference type="PANTHER" id="PTHR11937">
    <property type="entry name" value="ACTIN"/>
    <property type="match status" value="1"/>
</dbReference>
<organism evidence="2 3">
    <name type="scientific">Crepidotus variabilis</name>
    <dbReference type="NCBI Taxonomy" id="179855"/>
    <lineage>
        <taxon>Eukaryota</taxon>
        <taxon>Fungi</taxon>
        <taxon>Dikarya</taxon>
        <taxon>Basidiomycota</taxon>
        <taxon>Agaricomycotina</taxon>
        <taxon>Agaricomycetes</taxon>
        <taxon>Agaricomycetidae</taxon>
        <taxon>Agaricales</taxon>
        <taxon>Agaricineae</taxon>
        <taxon>Crepidotaceae</taxon>
        <taxon>Crepidotus</taxon>
    </lineage>
</organism>
<dbReference type="EMBL" id="MU157839">
    <property type="protein sequence ID" value="KAF9530614.1"/>
    <property type="molecule type" value="Genomic_DNA"/>
</dbReference>
<dbReference type="InterPro" id="IPR004000">
    <property type="entry name" value="Actin"/>
</dbReference>
<dbReference type="SMART" id="SM00268">
    <property type="entry name" value="ACTIN"/>
    <property type="match status" value="1"/>
</dbReference>
<name>A0A9P6JSC3_9AGAR</name>
<dbReference type="OrthoDB" id="5132116at2759"/>
<keyword evidence="3" id="KW-1185">Reference proteome</keyword>
<comment type="similarity">
    <text evidence="1">Belongs to the actin family.</text>
</comment>
<dbReference type="PRINTS" id="PR00190">
    <property type="entry name" value="ACTIN"/>
</dbReference>
<dbReference type="AlphaFoldDB" id="A0A9P6JSC3"/>
<dbReference type="Gene3D" id="3.30.420.40">
    <property type="match status" value="2"/>
</dbReference>